<gene>
    <name evidence="1" type="ORF">METZ01_LOCUS334113</name>
</gene>
<feature type="non-terminal residue" evidence="1">
    <location>
        <position position="124"/>
    </location>
</feature>
<protein>
    <submittedName>
        <fullName evidence="1">Uncharacterized protein</fullName>
    </submittedName>
</protein>
<name>A0A382Q6Q3_9ZZZZ</name>
<dbReference type="EMBL" id="UINC01112366">
    <property type="protein sequence ID" value="SVC81259.1"/>
    <property type="molecule type" value="Genomic_DNA"/>
</dbReference>
<evidence type="ECO:0000313" key="1">
    <source>
        <dbReference type="EMBL" id="SVC81259.1"/>
    </source>
</evidence>
<accession>A0A382Q6Q3</accession>
<sequence>MTTDISQIRPAALAYRYEFAPDEVTDIVACTKTHGFCVVRGLLPDSLVDILQSEVRRVVDPNGTLGPGESRTHLSFIEEATEVWEPWLGHEPFMNLHHTLLSTDQICFHRSAAIIRNPGSAPVG</sequence>
<dbReference type="AlphaFoldDB" id="A0A382Q6Q3"/>
<organism evidence="1">
    <name type="scientific">marine metagenome</name>
    <dbReference type="NCBI Taxonomy" id="408172"/>
    <lineage>
        <taxon>unclassified sequences</taxon>
        <taxon>metagenomes</taxon>
        <taxon>ecological metagenomes</taxon>
    </lineage>
</organism>
<proteinExistence type="predicted"/>
<dbReference type="SUPFAM" id="SSF51197">
    <property type="entry name" value="Clavaminate synthase-like"/>
    <property type="match status" value="1"/>
</dbReference>
<dbReference type="Gene3D" id="2.60.120.620">
    <property type="entry name" value="q2cbj1_9rhob like domain"/>
    <property type="match status" value="1"/>
</dbReference>
<reference evidence="1" key="1">
    <citation type="submission" date="2018-05" db="EMBL/GenBank/DDBJ databases">
        <authorList>
            <person name="Lanie J.A."/>
            <person name="Ng W.-L."/>
            <person name="Kazmierczak K.M."/>
            <person name="Andrzejewski T.M."/>
            <person name="Davidsen T.M."/>
            <person name="Wayne K.J."/>
            <person name="Tettelin H."/>
            <person name="Glass J.I."/>
            <person name="Rusch D."/>
            <person name="Podicherti R."/>
            <person name="Tsui H.-C.T."/>
            <person name="Winkler M.E."/>
        </authorList>
    </citation>
    <scope>NUCLEOTIDE SEQUENCE</scope>
</reference>